<evidence type="ECO:0000313" key="3">
    <source>
        <dbReference type="Proteomes" id="UP000644749"/>
    </source>
</evidence>
<protein>
    <recommendedName>
        <fullName evidence="4">Ribbon-helix-helix protein, CopG family</fullName>
    </recommendedName>
</protein>
<proteinExistence type="predicted"/>
<reference evidence="2 3" key="1">
    <citation type="submission" date="2021-01" db="EMBL/GenBank/DDBJ databases">
        <title>011410 draft genome.</title>
        <authorList>
            <person name="Lang L."/>
        </authorList>
    </citation>
    <scope>NUCLEOTIDE SEQUENCE [LARGE SCALE GENOMIC DNA]</scope>
    <source>
        <strain evidence="2 3">KCTC 42845</strain>
    </source>
</reference>
<evidence type="ECO:0008006" key="4">
    <source>
        <dbReference type="Google" id="ProtNLM"/>
    </source>
</evidence>
<evidence type="ECO:0000313" key="2">
    <source>
        <dbReference type="EMBL" id="MBL3675708.1"/>
    </source>
</evidence>
<keyword evidence="3" id="KW-1185">Reference proteome</keyword>
<feature type="region of interest" description="Disordered" evidence="1">
    <location>
        <begin position="1"/>
        <end position="45"/>
    </location>
</feature>
<sequence length="90" mass="9769">MKKQPLNLSLDIGADAVPVPAPPPPPAASGKKGPGRPSIPPRENARRIAVTVDGELYRKIRIACAELDIDRQTFLERSIALMFADIQKRG</sequence>
<dbReference type="RefSeq" id="WP_191313211.1">
    <property type="nucleotide sequence ID" value="NZ_BNCL01000048.1"/>
</dbReference>
<dbReference type="Proteomes" id="UP000644749">
    <property type="component" value="Unassembled WGS sequence"/>
</dbReference>
<accession>A0ABS1SAE8</accession>
<dbReference type="EMBL" id="JAESHT010000041">
    <property type="protein sequence ID" value="MBL3675708.1"/>
    <property type="molecule type" value="Genomic_DNA"/>
</dbReference>
<comment type="caution">
    <text evidence="2">The sequence shown here is derived from an EMBL/GenBank/DDBJ whole genome shotgun (WGS) entry which is preliminary data.</text>
</comment>
<gene>
    <name evidence="2" type="ORF">JL111_19780</name>
</gene>
<organism evidence="2 3">
    <name type="scientific">Paracoccus aerius</name>
    <dbReference type="NCBI Taxonomy" id="1915382"/>
    <lineage>
        <taxon>Bacteria</taxon>
        <taxon>Pseudomonadati</taxon>
        <taxon>Pseudomonadota</taxon>
        <taxon>Alphaproteobacteria</taxon>
        <taxon>Rhodobacterales</taxon>
        <taxon>Paracoccaceae</taxon>
        <taxon>Paracoccus</taxon>
    </lineage>
</organism>
<evidence type="ECO:0000256" key="1">
    <source>
        <dbReference type="SAM" id="MobiDB-lite"/>
    </source>
</evidence>
<name>A0ABS1SAE8_9RHOB</name>